<dbReference type="GO" id="GO:0005739">
    <property type="term" value="C:mitochondrion"/>
    <property type="evidence" value="ECO:0007669"/>
    <property type="project" value="TreeGrafter"/>
</dbReference>
<keyword evidence="3" id="KW-1185">Reference proteome</keyword>
<sequence length="217" mass="24317">MHFRPRFSTHHPFPQSQLTRSLFKSHRQHFSGPSPPKKQPPTTTSTTARARFEKFNRRIPPFLQRYTTPLLNSPVTHITSFLILHEITAVVPLFGLAAAFHYGGWLPTITEGNGEGSSALDEGVRRFGKWLRKKGWVDEEVGRESTTAAAAEEGAADNNNKGMRLILEFATAYAITKALLPARIALSVWATPWFARTVVGPVGRAMRRIFPQRKRSG</sequence>
<reference evidence="2 3" key="1">
    <citation type="submission" date="2017-10" db="EMBL/GenBank/DDBJ databases">
        <title>Comparative genomics in systemic dimorphic fungi from Ajellomycetaceae.</title>
        <authorList>
            <person name="Munoz J.F."/>
            <person name="Mcewen J.G."/>
            <person name="Clay O.K."/>
            <person name="Cuomo C.A."/>
        </authorList>
    </citation>
    <scope>NUCLEOTIDE SEQUENCE [LARGE SCALE GENOMIC DNA]</scope>
    <source>
        <strain evidence="2 3">UAMH7299</strain>
    </source>
</reference>
<dbReference type="OrthoDB" id="5580261at2759"/>
<dbReference type="Proteomes" id="UP000224634">
    <property type="component" value="Unassembled WGS sequence"/>
</dbReference>
<organism evidence="2 3">
    <name type="scientific">Polytolypa hystricis (strain UAMH7299)</name>
    <dbReference type="NCBI Taxonomy" id="1447883"/>
    <lineage>
        <taxon>Eukaryota</taxon>
        <taxon>Fungi</taxon>
        <taxon>Dikarya</taxon>
        <taxon>Ascomycota</taxon>
        <taxon>Pezizomycotina</taxon>
        <taxon>Eurotiomycetes</taxon>
        <taxon>Eurotiomycetidae</taxon>
        <taxon>Onygenales</taxon>
        <taxon>Onygenales incertae sedis</taxon>
        <taxon>Polytolypa</taxon>
    </lineage>
</organism>
<dbReference type="PANTHER" id="PTHR28002:SF1">
    <property type="entry name" value="MIOREX COMPLEX COMPONENT 11"/>
    <property type="match status" value="1"/>
</dbReference>
<gene>
    <name evidence="2" type="ORF">AJ80_01102</name>
</gene>
<feature type="region of interest" description="Disordered" evidence="1">
    <location>
        <begin position="25"/>
        <end position="46"/>
    </location>
</feature>
<dbReference type="AlphaFoldDB" id="A0A2B7YZN5"/>
<accession>A0A2B7YZN5</accession>
<dbReference type="InterPro" id="IPR018811">
    <property type="entry name" value="MRX11"/>
</dbReference>
<evidence type="ECO:0000256" key="1">
    <source>
        <dbReference type="SAM" id="MobiDB-lite"/>
    </source>
</evidence>
<proteinExistence type="predicted"/>
<dbReference type="PANTHER" id="PTHR28002">
    <property type="entry name" value="MIOREX COMPLEX COMPONENT 11"/>
    <property type="match status" value="1"/>
</dbReference>
<dbReference type="Pfam" id="PF10306">
    <property type="entry name" value="FLILHELTA"/>
    <property type="match status" value="1"/>
</dbReference>
<evidence type="ECO:0000313" key="2">
    <source>
        <dbReference type="EMBL" id="PGH27146.1"/>
    </source>
</evidence>
<evidence type="ECO:0000313" key="3">
    <source>
        <dbReference type="Proteomes" id="UP000224634"/>
    </source>
</evidence>
<comment type="caution">
    <text evidence="2">The sequence shown here is derived from an EMBL/GenBank/DDBJ whole genome shotgun (WGS) entry which is preliminary data.</text>
</comment>
<protein>
    <submittedName>
        <fullName evidence="2">Uncharacterized protein</fullName>
    </submittedName>
</protein>
<name>A0A2B7YZN5_POLH7</name>
<dbReference type="EMBL" id="PDNA01000009">
    <property type="protein sequence ID" value="PGH27146.1"/>
    <property type="molecule type" value="Genomic_DNA"/>
</dbReference>